<dbReference type="OrthoDB" id="10434618at2759"/>
<reference evidence="3" key="1">
    <citation type="submission" date="2016-06" db="EMBL/GenBank/DDBJ databases">
        <title>Parallel loss of symbiosis genes in relatives of nitrogen-fixing non-legume Parasponia.</title>
        <authorList>
            <person name="Van Velzen R."/>
            <person name="Holmer R."/>
            <person name="Bu F."/>
            <person name="Rutten L."/>
            <person name="Van Zeijl A."/>
            <person name="Liu W."/>
            <person name="Santuari L."/>
            <person name="Cao Q."/>
            <person name="Sharma T."/>
            <person name="Shen D."/>
            <person name="Roswanjaya Y."/>
            <person name="Wardhani T."/>
            <person name="Kalhor M.S."/>
            <person name="Jansen J."/>
            <person name="Van den Hoogen J."/>
            <person name="Gungor B."/>
            <person name="Hartog M."/>
            <person name="Hontelez J."/>
            <person name="Verver J."/>
            <person name="Yang W.-C."/>
            <person name="Schijlen E."/>
            <person name="Repin R."/>
            <person name="Schilthuizen M."/>
            <person name="Schranz E."/>
            <person name="Heidstra R."/>
            <person name="Miyata K."/>
            <person name="Fedorova E."/>
            <person name="Kohlen W."/>
            <person name="Bisseling T."/>
            <person name="Smit S."/>
            <person name="Geurts R."/>
        </authorList>
    </citation>
    <scope>NUCLEOTIDE SEQUENCE [LARGE SCALE GENOMIC DNA]</scope>
    <source>
        <strain evidence="3">cv. RG33-2</strain>
    </source>
</reference>
<organism evidence="2 3">
    <name type="scientific">Trema orientale</name>
    <name type="common">Charcoal tree</name>
    <name type="synonym">Celtis orientalis</name>
    <dbReference type="NCBI Taxonomy" id="63057"/>
    <lineage>
        <taxon>Eukaryota</taxon>
        <taxon>Viridiplantae</taxon>
        <taxon>Streptophyta</taxon>
        <taxon>Embryophyta</taxon>
        <taxon>Tracheophyta</taxon>
        <taxon>Spermatophyta</taxon>
        <taxon>Magnoliopsida</taxon>
        <taxon>eudicotyledons</taxon>
        <taxon>Gunneridae</taxon>
        <taxon>Pentapetalae</taxon>
        <taxon>rosids</taxon>
        <taxon>fabids</taxon>
        <taxon>Rosales</taxon>
        <taxon>Cannabaceae</taxon>
        <taxon>Trema</taxon>
    </lineage>
</organism>
<evidence type="ECO:0008006" key="4">
    <source>
        <dbReference type="Google" id="ProtNLM"/>
    </source>
</evidence>
<protein>
    <recommendedName>
        <fullName evidence="4">DUF4283 domain-containing protein</fullName>
    </recommendedName>
</protein>
<dbReference type="InParanoid" id="A0A2P5FF63"/>
<dbReference type="EMBL" id="JXTC01000038">
    <property type="protein sequence ID" value="PON96435.1"/>
    <property type="molecule type" value="Genomic_DNA"/>
</dbReference>
<keyword evidence="3" id="KW-1185">Reference proteome</keyword>
<feature type="region of interest" description="Disordered" evidence="1">
    <location>
        <begin position="294"/>
        <end position="322"/>
    </location>
</feature>
<sequence>MEISAAEILNSQKNRFPISLWCEVKDIVGRWNSLSIYEDKEGVLEDWLLVDGALELRLGLIGKVLSTKSFNRSIFKEVMSRVCKVEKGLEIKEIGQDVFVFSSSHEVRIFNLPHHGMTEGARRYLGNNIGRFITVDADKNERCWAKECVEGDAVARINSGNFDIGNWLKASRSLSFIRQPCLYSSPTSVTHQAGQDTGHRSLSDGANGMSAALQMSDKQHDLVTKVTAYKSPLNQSVTPFCQLRDTPAIVESTVYVGANSKNSILVSTAGLTQLNDHVSSNIIMEDIPKSHVAESATPKVLSSPGEVALSRHKPSPSSDGLSSTNPIEFSLATTTSPSSLSLLCRFLVLNQNVELILNIWCILNRAVFHLLPLRSEISFPL</sequence>
<proteinExistence type="predicted"/>
<gene>
    <name evidence="2" type="ORF">TorRG33x02_077080</name>
</gene>
<name>A0A2P5FF63_TREOI</name>
<dbReference type="Proteomes" id="UP000237000">
    <property type="component" value="Unassembled WGS sequence"/>
</dbReference>
<evidence type="ECO:0000256" key="1">
    <source>
        <dbReference type="SAM" id="MobiDB-lite"/>
    </source>
</evidence>
<evidence type="ECO:0000313" key="2">
    <source>
        <dbReference type="EMBL" id="PON96435.1"/>
    </source>
</evidence>
<comment type="caution">
    <text evidence="2">The sequence shown here is derived from an EMBL/GenBank/DDBJ whole genome shotgun (WGS) entry which is preliminary data.</text>
</comment>
<accession>A0A2P5FF63</accession>
<evidence type="ECO:0000313" key="3">
    <source>
        <dbReference type="Proteomes" id="UP000237000"/>
    </source>
</evidence>
<dbReference type="AlphaFoldDB" id="A0A2P5FF63"/>